<dbReference type="InterPro" id="IPR051285">
    <property type="entry name" value="NADH_oxidoreductase_modular"/>
</dbReference>
<dbReference type="NCBIfam" id="TIGR01753">
    <property type="entry name" value="flav_short"/>
    <property type="match status" value="1"/>
</dbReference>
<protein>
    <recommendedName>
        <fullName evidence="7">Flavodoxin</fullName>
    </recommendedName>
</protein>
<evidence type="ECO:0000259" key="8">
    <source>
        <dbReference type="PROSITE" id="PS50902"/>
    </source>
</evidence>
<dbReference type="Proteomes" id="UP000266262">
    <property type="component" value="Unassembled WGS sequence"/>
</dbReference>
<dbReference type="EMBL" id="CP017037">
    <property type="protein sequence ID" value="AOH39088.1"/>
    <property type="molecule type" value="Genomic_DNA"/>
</dbReference>
<dbReference type="Pfam" id="PF00258">
    <property type="entry name" value="Flavodoxin_1"/>
    <property type="match status" value="1"/>
</dbReference>
<keyword evidence="12" id="KW-1185">Reference proteome</keyword>
<dbReference type="InterPro" id="IPR008254">
    <property type="entry name" value="Flavodoxin/NO_synth"/>
</dbReference>
<dbReference type="GO" id="GO:0009055">
    <property type="term" value="F:electron transfer activity"/>
    <property type="evidence" value="ECO:0007669"/>
    <property type="project" value="UniProtKB-UniRule"/>
</dbReference>
<evidence type="ECO:0000256" key="7">
    <source>
        <dbReference type="RuleBase" id="RU367037"/>
    </source>
</evidence>
<reference evidence="11" key="1">
    <citation type="submission" date="2016-08" db="EMBL/GenBank/DDBJ databases">
        <authorList>
            <person name="Holder M.E."/>
            <person name="Ajami N.J."/>
            <person name="Petrosino J.F."/>
        </authorList>
    </citation>
    <scope>NUCLEOTIDE SEQUENCE [LARGE SCALE GENOMIC DNA]</scope>
    <source>
        <strain evidence="11">F0677</strain>
    </source>
</reference>
<evidence type="ECO:0000313" key="10">
    <source>
        <dbReference type="EMBL" id="RID95007.1"/>
    </source>
</evidence>
<dbReference type="PANTHER" id="PTHR32145">
    <property type="entry name" value="DIFLAVIN FLAVOPROTEIN A 2-RELATED"/>
    <property type="match status" value="1"/>
</dbReference>
<dbReference type="Proteomes" id="UP000094757">
    <property type="component" value="Chromosome"/>
</dbReference>
<evidence type="ECO:0000313" key="12">
    <source>
        <dbReference type="Proteomes" id="UP000266262"/>
    </source>
</evidence>
<evidence type="ECO:0000313" key="9">
    <source>
        <dbReference type="EMBL" id="AOH39088.1"/>
    </source>
</evidence>
<comment type="function">
    <text evidence="7">Low-potential electron donor to a number of redox enzymes.</text>
</comment>
<evidence type="ECO:0000256" key="6">
    <source>
        <dbReference type="ARBA" id="ARBA00022982"/>
    </source>
</evidence>
<evidence type="ECO:0000256" key="5">
    <source>
        <dbReference type="ARBA" id="ARBA00022643"/>
    </source>
</evidence>
<feature type="domain" description="Flavodoxin-like" evidence="8">
    <location>
        <begin position="4"/>
        <end position="140"/>
    </location>
</feature>
<dbReference type="Gene3D" id="3.40.50.360">
    <property type="match status" value="1"/>
</dbReference>
<dbReference type="RefSeq" id="WP_022513487.1">
    <property type="nucleotide sequence ID" value="NZ_CP017037.1"/>
</dbReference>
<dbReference type="SUPFAM" id="SSF52218">
    <property type="entry name" value="Flavoproteins"/>
    <property type="match status" value="1"/>
</dbReference>
<accession>A0A1B3WDQ2</accession>
<keyword evidence="3 7" id="KW-0813">Transport</keyword>
<name>A0A1B3WDQ2_9FIRM</name>
<gene>
    <name evidence="9" type="ORF">BCB69_03370</name>
    <name evidence="10" type="ORF">DX915_05970</name>
</gene>
<dbReference type="EMBL" id="QWKU01000001">
    <property type="protein sequence ID" value="RID95007.1"/>
    <property type="molecule type" value="Genomic_DNA"/>
</dbReference>
<sequence length="142" mass="15430">MNKIAIVFWTGSGNTEAMAQAVEEGARNAGADVELSFVGDTSAGDVAAFDKIILGCPAMGNENLEEYDFEPFFEELLPELQGKTVGIFGSYSWNEGEWIQIWKNRLTEAGVELAAEPVKAYSYPDDDALELCRELGKVIAGV</sequence>
<dbReference type="GO" id="GO:0016651">
    <property type="term" value="F:oxidoreductase activity, acting on NAD(P)H"/>
    <property type="evidence" value="ECO:0007669"/>
    <property type="project" value="UniProtKB-ARBA"/>
</dbReference>
<dbReference type="PANTHER" id="PTHR32145:SF11">
    <property type="entry name" value="DIFLAVIN FLAVOPROTEIN A 2-RELATED"/>
    <property type="match status" value="1"/>
</dbReference>
<comment type="similarity">
    <text evidence="2 7">Belongs to the flavodoxin family.</text>
</comment>
<evidence type="ECO:0000313" key="11">
    <source>
        <dbReference type="Proteomes" id="UP000094757"/>
    </source>
</evidence>
<proteinExistence type="inferred from homology"/>
<dbReference type="PROSITE" id="PS00201">
    <property type="entry name" value="FLAVODOXIN"/>
    <property type="match status" value="1"/>
</dbReference>
<organism evidence="9 11">
    <name type="scientific">Dialister pneumosintes</name>
    <dbReference type="NCBI Taxonomy" id="39950"/>
    <lineage>
        <taxon>Bacteria</taxon>
        <taxon>Bacillati</taxon>
        <taxon>Bacillota</taxon>
        <taxon>Negativicutes</taxon>
        <taxon>Veillonellales</taxon>
        <taxon>Veillonellaceae</taxon>
        <taxon>Dialister</taxon>
    </lineage>
</organism>
<comment type="cofactor">
    <cofactor evidence="1 7">
        <name>FMN</name>
        <dbReference type="ChEBI" id="CHEBI:58210"/>
    </cofactor>
</comment>
<dbReference type="PROSITE" id="PS50902">
    <property type="entry name" value="FLAVODOXIN_LIKE"/>
    <property type="match status" value="1"/>
</dbReference>
<keyword evidence="6 7" id="KW-0249">Electron transport</keyword>
<evidence type="ECO:0000256" key="4">
    <source>
        <dbReference type="ARBA" id="ARBA00022630"/>
    </source>
</evidence>
<dbReference type="KEGG" id="dpn:BCB69_03370"/>
<evidence type="ECO:0000256" key="2">
    <source>
        <dbReference type="ARBA" id="ARBA00005267"/>
    </source>
</evidence>
<reference evidence="10 12" key="3">
    <citation type="submission" date="2018-08" db="EMBL/GenBank/DDBJ databases">
        <title>Draft genome sequence of Dialister pneumosintes KCOM 1685.</title>
        <authorList>
            <person name="Kook J.-K."/>
            <person name="Park S.-N."/>
            <person name="Lim Y.K."/>
        </authorList>
    </citation>
    <scope>NUCLEOTIDE SEQUENCE [LARGE SCALE GENOMIC DNA]</scope>
    <source>
        <strain evidence="10 12">KCOM 1685</strain>
    </source>
</reference>
<dbReference type="OrthoDB" id="9790745at2"/>
<dbReference type="STRING" id="39950.BCB69_03370"/>
<evidence type="ECO:0000256" key="3">
    <source>
        <dbReference type="ARBA" id="ARBA00022448"/>
    </source>
</evidence>
<keyword evidence="4 7" id="KW-0285">Flavoprotein</keyword>
<evidence type="ECO:0000256" key="1">
    <source>
        <dbReference type="ARBA" id="ARBA00001917"/>
    </source>
</evidence>
<dbReference type="InterPro" id="IPR010087">
    <property type="entry name" value="Flav_short"/>
</dbReference>
<dbReference type="InterPro" id="IPR029039">
    <property type="entry name" value="Flavoprotein-like_sf"/>
</dbReference>
<dbReference type="InterPro" id="IPR001226">
    <property type="entry name" value="Flavodoxin_CS"/>
</dbReference>
<dbReference type="AlphaFoldDB" id="A0A1B3WDQ2"/>
<reference evidence="9" key="2">
    <citation type="submission" date="2016-08" db="EMBL/GenBank/DDBJ databases">
        <authorList>
            <person name="Seilhamer J.J."/>
        </authorList>
    </citation>
    <scope>NUCLEOTIDE SEQUENCE [LARGE SCALE GENOMIC DNA]</scope>
    <source>
        <strain evidence="9">F0677</strain>
    </source>
</reference>
<keyword evidence="5 7" id="KW-0288">FMN</keyword>
<dbReference type="GO" id="GO:0010181">
    <property type="term" value="F:FMN binding"/>
    <property type="evidence" value="ECO:0007669"/>
    <property type="project" value="UniProtKB-UniRule"/>
</dbReference>